<dbReference type="OrthoDB" id="2142724at2759"/>
<feature type="non-terminal residue" evidence="2">
    <location>
        <position position="72"/>
    </location>
</feature>
<dbReference type="Pfam" id="PF13358">
    <property type="entry name" value="DDE_3"/>
    <property type="match status" value="1"/>
</dbReference>
<sequence length="72" mass="8377">KYSILPALSLRGMIALDIFEGSVNHERFLHFLREHLAPKLNPFPHAHSVVIMDNCRIHHDESIRQFIEEECG</sequence>
<evidence type="ECO:0000313" key="2">
    <source>
        <dbReference type="EMBL" id="KZP20226.1"/>
    </source>
</evidence>
<name>A0A166IVW2_9AGAM</name>
<dbReference type="Gene3D" id="3.30.420.10">
    <property type="entry name" value="Ribonuclease H-like superfamily/Ribonuclease H"/>
    <property type="match status" value="1"/>
</dbReference>
<dbReference type="InterPro" id="IPR038717">
    <property type="entry name" value="Tc1-like_DDE_dom"/>
</dbReference>
<feature type="domain" description="Tc1-like transposase DDE" evidence="1">
    <location>
        <begin position="3"/>
        <end position="69"/>
    </location>
</feature>
<dbReference type="AlphaFoldDB" id="A0A166IVW2"/>
<evidence type="ECO:0000259" key="1">
    <source>
        <dbReference type="Pfam" id="PF13358"/>
    </source>
</evidence>
<feature type="non-terminal residue" evidence="2">
    <location>
        <position position="1"/>
    </location>
</feature>
<dbReference type="PANTHER" id="PTHR46564">
    <property type="entry name" value="TRANSPOSASE"/>
    <property type="match status" value="1"/>
</dbReference>
<evidence type="ECO:0000313" key="3">
    <source>
        <dbReference type="Proteomes" id="UP000076532"/>
    </source>
</evidence>
<proteinExistence type="predicted"/>
<dbReference type="GO" id="GO:0003676">
    <property type="term" value="F:nucleic acid binding"/>
    <property type="evidence" value="ECO:0007669"/>
    <property type="project" value="InterPro"/>
</dbReference>
<dbReference type="Proteomes" id="UP000076532">
    <property type="component" value="Unassembled WGS sequence"/>
</dbReference>
<dbReference type="PANTHER" id="PTHR46564:SF1">
    <property type="entry name" value="TRANSPOSASE"/>
    <property type="match status" value="1"/>
</dbReference>
<dbReference type="InterPro" id="IPR036397">
    <property type="entry name" value="RNaseH_sf"/>
</dbReference>
<keyword evidence="3" id="KW-1185">Reference proteome</keyword>
<reference evidence="2 3" key="1">
    <citation type="journal article" date="2016" name="Mol. Biol. Evol.">
        <title>Comparative Genomics of Early-Diverging Mushroom-Forming Fungi Provides Insights into the Origins of Lignocellulose Decay Capabilities.</title>
        <authorList>
            <person name="Nagy L.G."/>
            <person name="Riley R."/>
            <person name="Tritt A."/>
            <person name="Adam C."/>
            <person name="Daum C."/>
            <person name="Floudas D."/>
            <person name="Sun H."/>
            <person name="Yadav J.S."/>
            <person name="Pangilinan J."/>
            <person name="Larsson K.H."/>
            <person name="Matsuura K."/>
            <person name="Barry K."/>
            <person name="Labutti K."/>
            <person name="Kuo R."/>
            <person name="Ohm R.A."/>
            <person name="Bhattacharya S.S."/>
            <person name="Shirouzu T."/>
            <person name="Yoshinaga Y."/>
            <person name="Martin F.M."/>
            <person name="Grigoriev I.V."/>
            <person name="Hibbett D.S."/>
        </authorList>
    </citation>
    <scope>NUCLEOTIDE SEQUENCE [LARGE SCALE GENOMIC DNA]</scope>
    <source>
        <strain evidence="2 3">CBS 109695</strain>
    </source>
</reference>
<protein>
    <recommendedName>
        <fullName evidence="1">Tc1-like transposase DDE domain-containing protein</fullName>
    </recommendedName>
</protein>
<organism evidence="2 3">
    <name type="scientific">Athelia psychrophila</name>
    <dbReference type="NCBI Taxonomy" id="1759441"/>
    <lineage>
        <taxon>Eukaryota</taxon>
        <taxon>Fungi</taxon>
        <taxon>Dikarya</taxon>
        <taxon>Basidiomycota</taxon>
        <taxon>Agaricomycotina</taxon>
        <taxon>Agaricomycetes</taxon>
        <taxon>Agaricomycetidae</taxon>
        <taxon>Atheliales</taxon>
        <taxon>Atheliaceae</taxon>
        <taxon>Athelia</taxon>
    </lineage>
</organism>
<accession>A0A166IVW2</accession>
<gene>
    <name evidence="2" type="ORF">FIBSPDRAFT_679374</name>
</gene>
<dbReference type="EMBL" id="KV417557">
    <property type="protein sequence ID" value="KZP20226.1"/>
    <property type="molecule type" value="Genomic_DNA"/>
</dbReference>